<comment type="caution">
    <text evidence="1">The sequence shown here is derived from an EMBL/GenBank/DDBJ whole genome shotgun (WGS) entry which is preliminary data.</text>
</comment>
<reference evidence="1 2" key="1">
    <citation type="journal article" date="2019" name="Sci. Rep.">
        <title>Orb-weaving spider Araneus ventricosus genome elucidates the spidroin gene catalogue.</title>
        <authorList>
            <person name="Kono N."/>
            <person name="Nakamura H."/>
            <person name="Ohtoshi R."/>
            <person name="Moran D.A.P."/>
            <person name="Shinohara A."/>
            <person name="Yoshida Y."/>
            <person name="Fujiwara M."/>
            <person name="Mori M."/>
            <person name="Tomita M."/>
            <person name="Arakawa K."/>
        </authorList>
    </citation>
    <scope>NUCLEOTIDE SEQUENCE [LARGE SCALE GENOMIC DNA]</scope>
</reference>
<proteinExistence type="predicted"/>
<keyword evidence="2" id="KW-1185">Reference proteome</keyword>
<dbReference type="EMBL" id="BGPR01007153">
    <property type="protein sequence ID" value="GBN24690.1"/>
    <property type="molecule type" value="Genomic_DNA"/>
</dbReference>
<organism evidence="1 2">
    <name type="scientific">Araneus ventricosus</name>
    <name type="common">Orbweaver spider</name>
    <name type="synonym">Epeira ventricosa</name>
    <dbReference type="NCBI Taxonomy" id="182803"/>
    <lineage>
        <taxon>Eukaryota</taxon>
        <taxon>Metazoa</taxon>
        <taxon>Ecdysozoa</taxon>
        <taxon>Arthropoda</taxon>
        <taxon>Chelicerata</taxon>
        <taxon>Arachnida</taxon>
        <taxon>Araneae</taxon>
        <taxon>Araneomorphae</taxon>
        <taxon>Entelegynae</taxon>
        <taxon>Araneoidea</taxon>
        <taxon>Araneidae</taxon>
        <taxon>Araneus</taxon>
    </lineage>
</organism>
<gene>
    <name evidence="1" type="ORF">AVEN_67832_1</name>
</gene>
<dbReference type="AlphaFoldDB" id="A0A4Y2ME52"/>
<evidence type="ECO:0000313" key="1">
    <source>
        <dbReference type="EMBL" id="GBN24690.1"/>
    </source>
</evidence>
<sequence>MGSLGNPEDIQPVVQFQKVARTFVPHYLVGRYQWVLNAEFGVLRNFSTCPVGIDLTHYLVGELDSSPEFLYNTYLIQHTIIAIHTIIDVCVRNVLKHSVRDKGKFIQDKIKPNMIDHPHKSPYCKLSV</sequence>
<dbReference type="Proteomes" id="UP000499080">
    <property type="component" value="Unassembled WGS sequence"/>
</dbReference>
<evidence type="ECO:0000313" key="2">
    <source>
        <dbReference type="Proteomes" id="UP000499080"/>
    </source>
</evidence>
<accession>A0A4Y2ME52</accession>
<name>A0A4Y2ME52_ARAVE</name>
<protein>
    <submittedName>
        <fullName evidence="1">Uncharacterized protein</fullName>
    </submittedName>
</protein>